<evidence type="ECO:0000313" key="3">
    <source>
        <dbReference type="EMBL" id="GAA0345781.1"/>
    </source>
</evidence>
<evidence type="ECO:0000313" key="4">
    <source>
        <dbReference type="Proteomes" id="UP001501822"/>
    </source>
</evidence>
<feature type="signal peptide" evidence="2">
    <location>
        <begin position="1"/>
        <end position="20"/>
    </location>
</feature>
<evidence type="ECO:0008006" key="5">
    <source>
        <dbReference type="Google" id="ProtNLM"/>
    </source>
</evidence>
<accession>A0ABP3GJJ7</accession>
<dbReference type="RefSeq" id="WP_252808443.1">
    <property type="nucleotide sequence ID" value="NZ_BAAABM010000037.1"/>
</dbReference>
<feature type="compositionally biased region" description="Basic and acidic residues" evidence="1">
    <location>
        <begin position="53"/>
        <end position="63"/>
    </location>
</feature>
<feature type="chain" id="PRO_5045908579" description="Lipoprotein" evidence="2">
    <location>
        <begin position="21"/>
        <end position="198"/>
    </location>
</feature>
<dbReference type="PROSITE" id="PS51257">
    <property type="entry name" value="PROKAR_LIPOPROTEIN"/>
    <property type="match status" value="1"/>
</dbReference>
<keyword evidence="2" id="KW-0732">Signal</keyword>
<keyword evidence="4" id="KW-1185">Reference proteome</keyword>
<organism evidence="3 4">
    <name type="scientific">Actinoallomurus spadix</name>
    <dbReference type="NCBI Taxonomy" id="79912"/>
    <lineage>
        <taxon>Bacteria</taxon>
        <taxon>Bacillati</taxon>
        <taxon>Actinomycetota</taxon>
        <taxon>Actinomycetes</taxon>
        <taxon>Streptosporangiales</taxon>
        <taxon>Thermomonosporaceae</taxon>
        <taxon>Actinoallomurus</taxon>
    </lineage>
</organism>
<gene>
    <name evidence="3" type="ORF">GCM10010151_39210</name>
</gene>
<reference evidence="4" key="1">
    <citation type="journal article" date="2019" name="Int. J. Syst. Evol. Microbiol.">
        <title>The Global Catalogue of Microorganisms (GCM) 10K type strain sequencing project: providing services to taxonomists for standard genome sequencing and annotation.</title>
        <authorList>
            <consortium name="The Broad Institute Genomics Platform"/>
            <consortium name="The Broad Institute Genome Sequencing Center for Infectious Disease"/>
            <person name="Wu L."/>
            <person name="Ma J."/>
        </authorList>
    </citation>
    <scope>NUCLEOTIDE SEQUENCE [LARGE SCALE GENOMIC DNA]</scope>
    <source>
        <strain evidence="4">JCM 3146</strain>
    </source>
</reference>
<dbReference type="EMBL" id="BAAABM010000037">
    <property type="protein sequence ID" value="GAA0345781.1"/>
    <property type="molecule type" value="Genomic_DNA"/>
</dbReference>
<protein>
    <recommendedName>
        <fullName evidence="5">Lipoprotein</fullName>
    </recommendedName>
</protein>
<comment type="caution">
    <text evidence="3">The sequence shown here is derived from an EMBL/GenBank/DDBJ whole genome shotgun (WGS) entry which is preliminary data.</text>
</comment>
<proteinExistence type="predicted"/>
<evidence type="ECO:0000256" key="1">
    <source>
        <dbReference type="SAM" id="MobiDB-lite"/>
    </source>
</evidence>
<name>A0ABP3GJJ7_9ACTN</name>
<sequence length="198" mass="20963">MTLTRRLSVLAAVTALSASAACGSSQPKPKVATLQTPGAGGTTSARASGASHPEARPRERLDMTPEEQDALWATYNRCLDQNGLSKFKPKGGAGSGPKAVRVDPKVEAKAEAACKNKEPLPPWQYDTANPESLDFIHKLVRCLRNKGVRYVEETPAGPGEDRNAISFGGKNNDRASISKGLNLTPVCEKELSVGGGHK</sequence>
<evidence type="ECO:0000256" key="2">
    <source>
        <dbReference type="SAM" id="SignalP"/>
    </source>
</evidence>
<dbReference type="Proteomes" id="UP001501822">
    <property type="component" value="Unassembled WGS sequence"/>
</dbReference>
<feature type="region of interest" description="Disordered" evidence="1">
    <location>
        <begin position="21"/>
        <end position="63"/>
    </location>
</feature>
<feature type="compositionally biased region" description="Low complexity" evidence="1">
    <location>
        <begin position="42"/>
        <end position="51"/>
    </location>
</feature>